<dbReference type="Gene3D" id="2.30.110.40">
    <property type="entry name" value="Phage tail tube protein"/>
    <property type="match status" value="1"/>
</dbReference>
<dbReference type="SUPFAM" id="SSF69279">
    <property type="entry name" value="Phage tail proteins"/>
    <property type="match status" value="1"/>
</dbReference>
<keyword evidence="2" id="KW-1185">Reference proteome</keyword>
<organism evidence="1 2">
    <name type="scientific">Andreesenia angusta</name>
    <dbReference type="NCBI Taxonomy" id="39480"/>
    <lineage>
        <taxon>Bacteria</taxon>
        <taxon>Bacillati</taxon>
        <taxon>Bacillota</taxon>
        <taxon>Tissierellia</taxon>
        <taxon>Tissierellales</taxon>
        <taxon>Gottschalkiaceae</taxon>
        <taxon>Andreesenia</taxon>
    </lineage>
</organism>
<accession>A0A1S1V9U9</accession>
<dbReference type="STRING" id="39480.EUAN_06910"/>
<dbReference type="EMBL" id="MKIE01000002">
    <property type="protein sequence ID" value="OHW62907.1"/>
    <property type="molecule type" value="Genomic_DNA"/>
</dbReference>
<dbReference type="OrthoDB" id="1697482at2"/>
<proteinExistence type="predicted"/>
<evidence type="ECO:0000313" key="1">
    <source>
        <dbReference type="EMBL" id="OHW62907.1"/>
    </source>
</evidence>
<sequence length="139" mass="16172">MSRGNQYWNGSNGKLWVNDQEWDKVKSFEVKMTMEWEDVPNGLSTDRVLLGYAFEGSFSYRKSDNNYNMAMDLLFEEYSQGRIPDVSIVGKAFNAKSGKTQRIKISDITFDELMLQQWEEKSVVEMEMPFKAGKVEKLQ</sequence>
<dbReference type="InterPro" id="IPR038628">
    <property type="entry name" value="XkdM-like_sf"/>
</dbReference>
<dbReference type="InterPro" id="IPR018989">
    <property type="entry name" value="DUF2001"/>
</dbReference>
<comment type="caution">
    <text evidence="1">The sequence shown here is derived from an EMBL/GenBank/DDBJ whole genome shotgun (WGS) entry which is preliminary data.</text>
</comment>
<gene>
    <name evidence="1" type="ORF">EUAN_06910</name>
</gene>
<protein>
    <submittedName>
        <fullName evidence="1">Uncharacterized protein</fullName>
    </submittedName>
</protein>
<name>A0A1S1V9U9_9FIRM</name>
<dbReference type="Proteomes" id="UP000180254">
    <property type="component" value="Unassembled WGS sequence"/>
</dbReference>
<dbReference type="RefSeq" id="WP_071061727.1">
    <property type="nucleotide sequence ID" value="NZ_MKIE01000002.1"/>
</dbReference>
<reference evidence="1 2" key="1">
    <citation type="submission" date="2016-09" db="EMBL/GenBank/DDBJ databases">
        <title>Genome sequence of Eubacterium angustum.</title>
        <authorList>
            <person name="Poehlein A."/>
            <person name="Daniel R."/>
        </authorList>
    </citation>
    <scope>NUCLEOTIDE SEQUENCE [LARGE SCALE GENOMIC DNA]</scope>
    <source>
        <strain evidence="1 2">DSM 1989</strain>
    </source>
</reference>
<evidence type="ECO:0000313" key="2">
    <source>
        <dbReference type="Proteomes" id="UP000180254"/>
    </source>
</evidence>
<dbReference type="AlphaFoldDB" id="A0A1S1V9U9"/>
<dbReference type="Pfam" id="PF09393">
    <property type="entry name" value="DUF2001"/>
    <property type="match status" value="1"/>
</dbReference>